<dbReference type="SUPFAM" id="SSF56801">
    <property type="entry name" value="Acetyl-CoA synthetase-like"/>
    <property type="match status" value="1"/>
</dbReference>
<dbReference type="InterPro" id="IPR020845">
    <property type="entry name" value="AMP-binding_CS"/>
</dbReference>
<dbReference type="EMBL" id="OU015567">
    <property type="protein sequence ID" value="CAG5113166.1"/>
    <property type="molecule type" value="Genomic_DNA"/>
</dbReference>
<dbReference type="PANTHER" id="PTHR43272">
    <property type="entry name" value="LONG-CHAIN-FATTY-ACID--COA LIGASE"/>
    <property type="match status" value="1"/>
</dbReference>
<dbReference type="Pfam" id="PF00501">
    <property type="entry name" value="AMP-binding"/>
    <property type="match status" value="1"/>
</dbReference>
<dbReference type="PANTHER" id="PTHR43272:SF107">
    <property type="entry name" value="LONG-CHAIN-FATTY-ACID--COA LIGASE 5"/>
    <property type="match status" value="1"/>
</dbReference>
<keyword evidence="3" id="KW-0443">Lipid metabolism</keyword>
<sequence length="645" mass="72441">MESRNKKLDYVDAPQSYEADSETFARHNILCEKKGLWTLPADFPQTILECFQRGRETAGDNAIICGTPTPDLTDYTTRTYGEFAATSQYLANSLKKHGLISGESKIAIYSSNCYEYDAVIIGGYYQNICNVSLYDTFGEQAVKYILEHIEAPICFVQNQKKLDLILKIKPAHLQTIVVFQKFKKVKSSNYKIISFDDFIAIGKDSSFDNVPPTSSDIATINYTSGTTGDPKGVVLTHKNICTVCCGITIFSVKEPWKTSDVWFSYLPMAHIFERGVHCTMMLAGGSWYFGTGNIKTMMQEIKNVRPTVFGSVPRVMNRIYEKIQNQMEDSRAKNFMFNRATKAKRKHLDKGNVESFTMWNWLPLGKARKNLGGRVHTWVCGAAPLDPKVKGFIKEVFGCYIVEAYGQTENVGCGTGTSFTNYQKEDGSVGVPQPWNELKLVDVPDMDYYARDGKGEICFRGDNVMQGYYNDPGKTAETIDEDGWLHTGDIGTWLENGTIKIIDRKKHIYKTAQGEYIAPEKIEGIYGKHTQIMQMFLSGSSLQAMNVAIIVPNEESFMKQYGKGRSFKDACADIDTAAQFLGALNDYARKDGVKGHEIPKACFLETEPFSIENGLLTPTQKAKRPAIQKHYQEVIDSLYKELNGS</sequence>
<evidence type="ECO:0000256" key="3">
    <source>
        <dbReference type="ARBA" id="ARBA00023098"/>
    </source>
</evidence>
<name>A0ABN7T5Q8_OIKDI</name>
<keyword evidence="7" id="KW-1185">Reference proteome</keyword>
<dbReference type="Proteomes" id="UP001158576">
    <property type="component" value="Chromosome 2"/>
</dbReference>
<keyword evidence="2" id="KW-0276">Fatty acid metabolism</keyword>
<organism evidence="6 7">
    <name type="scientific">Oikopleura dioica</name>
    <name type="common">Tunicate</name>
    <dbReference type="NCBI Taxonomy" id="34765"/>
    <lineage>
        <taxon>Eukaryota</taxon>
        <taxon>Metazoa</taxon>
        <taxon>Chordata</taxon>
        <taxon>Tunicata</taxon>
        <taxon>Appendicularia</taxon>
        <taxon>Copelata</taxon>
        <taxon>Oikopleuridae</taxon>
        <taxon>Oikopleura</taxon>
    </lineage>
</organism>
<evidence type="ECO:0000256" key="4">
    <source>
        <dbReference type="ARBA" id="ARBA00026121"/>
    </source>
</evidence>
<evidence type="ECO:0000313" key="6">
    <source>
        <dbReference type="EMBL" id="CAG5113166.1"/>
    </source>
</evidence>
<protein>
    <recommendedName>
        <fullName evidence="4">long-chain-fatty-acid--CoA ligase</fullName>
        <ecNumber evidence="4">6.2.1.3</ecNumber>
    </recommendedName>
</protein>
<reference evidence="6 7" key="1">
    <citation type="submission" date="2021-04" db="EMBL/GenBank/DDBJ databases">
        <authorList>
            <person name="Bliznina A."/>
        </authorList>
    </citation>
    <scope>NUCLEOTIDE SEQUENCE [LARGE SCALE GENOMIC DNA]</scope>
</reference>
<dbReference type="Gene3D" id="3.40.50.12780">
    <property type="entry name" value="N-terminal domain of ligase-like"/>
    <property type="match status" value="1"/>
</dbReference>
<gene>
    <name evidence="6" type="ORF">OKIOD_LOCUS16063</name>
</gene>
<dbReference type="InterPro" id="IPR000873">
    <property type="entry name" value="AMP-dep_synth/lig_dom"/>
</dbReference>
<dbReference type="EC" id="6.2.1.3" evidence="4"/>
<feature type="domain" description="AMP-dependent synthetase/ligase" evidence="5">
    <location>
        <begin position="56"/>
        <end position="469"/>
    </location>
</feature>
<keyword evidence="1" id="KW-0436">Ligase</keyword>
<accession>A0ABN7T5Q8</accession>
<evidence type="ECO:0000256" key="1">
    <source>
        <dbReference type="ARBA" id="ARBA00022598"/>
    </source>
</evidence>
<evidence type="ECO:0000259" key="5">
    <source>
        <dbReference type="Pfam" id="PF00501"/>
    </source>
</evidence>
<proteinExistence type="predicted"/>
<dbReference type="PROSITE" id="PS00455">
    <property type="entry name" value="AMP_BINDING"/>
    <property type="match status" value="1"/>
</dbReference>
<evidence type="ECO:0000256" key="2">
    <source>
        <dbReference type="ARBA" id="ARBA00022832"/>
    </source>
</evidence>
<evidence type="ECO:0000313" key="7">
    <source>
        <dbReference type="Proteomes" id="UP001158576"/>
    </source>
</evidence>
<dbReference type="InterPro" id="IPR042099">
    <property type="entry name" value="ANL_N_sf"/>
</dbReference>